<gene>
    <name evidence="1" type="ORF">FRX31_007325</name>
</gene>
<accession>A0A7J6X2R9</accession>
<evidence type="ECO:0000313" key="2">
    <source>
        <dbReference type="Proteomes" id="UP000554482"/>
    </source>
</evidence>
<comment type="caution">
    <text evidence="1">The sequence shown here is derived from an EMBL/GenBank/DDBJ whole genome shotgun (WGS) entry which is preliminary data.</text>
</comment>
<protein>
    <submittedName>
        <fullName evidence="1">Uncharacterized protein</fullName>
    </submittedName>
</protein>
<proteinExistence type="predicted"/>
<sequence length="163" mass="18313">PSCSSSYSLYNNNSSELIQPSESWPLQLLSLLSCLSWLQFTQWIILLVIPTDGPRGWTILLGRLAKHLTLVDDIPPEQHALVPSFMGGGGKRIHPLPFSDPGLPDMHRFGTDAPQITELSVLDHLLRLLRYLKITELSVVDHLLDNYSLVRRERGEASVVNHL</sequence>
<dbReference type="Proteomes" id="UP000554482">
    <property type="component" value="Unassembled WGS sequence"/>
</dbReference>
<name>A0A7J6X2R9_THATH</name>
<evidence type="ECO:0000313" key="1">
    <source>
        <dbReference type="EMBL" id="KAF5203088.1"/>
    </source>
</evidence>
<keyword evidence="2" id="KW-1185">Reference proteome</keyword>
<reference evidence="1 2" key="1">
    <citation type="submission" date="2020-06" db="EMBL/GenBank/DDBJ databases">
        <title>Transcriptomic and genomic resources for Thalictrum thalictroides and T. hernandezii: Facilitating candidate gene discovery in an emerging model plant lineage.</title>
        <authorList>
            <person name="Arias T."/>
            <person name="Riano-Pachon D.M."/>
            <person name="Di Stilio V.S."/>
        </authorList>
    </citation>
    <scope>NUCLEOTIDE SEQUENCE [LARGE SCALE GENOMIC DNA]</scope>
    <source>
        <strain evidence="2">cv. WT478/WT964</strain>
        <tissue evidence="1">Leaves</tissue>
    </source>
</reference>
<dbReference type="EMBL" id="JABWDY010007265">
    <property type="protein sequence ID" value="KAF5203088.1"/>
    <property type="molecule type" value="Genomic_DNA"/>
</dbReference>
<dbReference type="AlphaFoldDB" id="A0A7J6X2R9"/>
<feature type="non-terminal residue" evidence="1">
    <location>
        <position position="163"/>
    </location>
</feature>
<dbReference type="OrthoDB" id="674948at2759"/>
<organism evidence="1 2">
    <name type="scientific">Thalictrum thalictroides</name>
    <name type="common">Rue-anemone</name>
    <name type="synonym">Anemone thalictroides</name>
    <dbReference type="NCBI Taxonomy" id="46969"/>
    <lineage>
        <taxon>Eukaryota</taxon>
        <taxon>Viridiplantae</taxon>
        <taxon>Streptophyta</taxon>
        <taxon>Embryophyta</taxon>
        <taxon>Tracheophyta</taxon>
        <taxon>Spermatophyta</taxon>
        <taxon>Magnoliopsida</taxon>
        <taxon>Ranunculales</taxon>
        <taxon>Ranunculaceae</taxon>
        <taxon>Thalictroideae</taxon>
        <taxon>Thalictrum</taxon>
    </lineage>
</organism>